<feature type="transmembrane region" description="Helical" evidence="6">
    <location>
        <begin position="64"/>
        <end position="85"/>
    </location>
</feature>
<feature type="transmembrane region" description="Helical" evidence="6">
    <location>
        <begin position="471"/>
        <end position="487"/>
    </location>
</feature>
<dbReference type="InterPro" id="IPR006043">
    <property type="entry name" value="NCS2"/>
</dbReference>
<gene>
    <name evidence="7" type="ORF">KUTeg_005116</name>
</gene>
<sequence length="516" mass="56298">MFGHYESVWTLSVCTPQTPFVTEFVNNQCFLSLSRSLSTALLVAEIVCARQDETLKAKLLSTTFFMSGLCTFLQNTIVCNIAILLKRRHASDFNYTVERTRLPLYQGPAMTYVIPLLAMSTLKEWQCPDVADEGMFMDISNTTNSSTGSPVQSELEHDPLVLYKLQQFTGSLMIAGIIHMLIGMTGIVGYLVRFIGPVTVVPALTAVSLYSFRATVKFAQAQWGVAYLTAGTTIVLSLYLRKFSTPIPMWTYSKGFYIKRTPFHKVFSVLIGAILGWVISVILTEAGAFSADTASKEFYARTDSRTHVIDMTRWFTFPYPGQFGAPAFSSGAFITFLFGTITSVLDSIGDYYACAKICSLPSPPAHSMNRGIAVEGFSSFLAGSAGAGHATSTFGGNIGAIGITKVASLRVFQVLGLLYMIFGVIGKVGAVCVTIPYSVVGGMQMINFGVLCGVMISNIQYTDMKSTRNHVIIGCSLFIGLMMPYWMRSNPDALDTGTRSVIFTTAIIMTGSNRFT</sequence>
<comment type="caution">
    <text evidence="7">The sequence shown here is derived from an EMBL/GenBank/DDBJ whole genome shotgun (WGS) entry which is preliminary data.</text>
</comment>
<protein>
    <recommendedName>
        <fullName evidence="9">Solute carrier family 23 member 2</fullName>
    </recommendedName>
</protein>
<evidence type="ECO:0000256" key="4">
    <source>
        <dbReference type="ARBA" id="ARBA00022989"/>
    </source>
</evidence>
<name>A0ABQ9FIU6_TEGGR</name>
<dbReference type="EMBL" id="JARBDR010000246">
    <property type="protein sequence ID" value="KAJ8317212.1"/>
    <property type="molecule type" value="Genomic_DNA"/>
</dbReference>
<evidence type="ECO:0000256" key="5">
    <source>
        <dbReference type="ARBA" id="ARBA00023136"/>
    </source>
</evidence>
<evidence type="ECO:0000256" key="6">
    <source>
        <dbReference type="SAM" id="Phobius"/>
    </source>
</evidence>
<keyword evidence="8" id="KW-1185">Reference proteome</keyword>
<feature type="transmembrane region" description="Helical" evidence="6">
    <location>
        <begin position="414"/>
        <end position="437"/>
    </location>
</feature>
<comment type="similarity">
    <text evidence="2">Belongs to the nucleobase:cation symporter-2 (NCS2) (TC 2.A.40) family.</text>
</comment>
<evidence type="ECO:0000313" key="8">
    <source>
        <dbReference type="Proteomes" id="UP001217089"/>
    </source>
</evidence>
<evidence type="ECO:0000256" key="2">
    <source>
        <dbReference type="ARBA" id="ARBA00008821"/>
    </source>
</evidence>
<evidence type="ECO:0000256" key="1">
    <source>
        <dbReference type="ARBA" id="ARBA00004141"/>
    </source>
</evidence>
<dbReference type="Proteomes" id="UP001217089">
    <property type="component" value="Unassembled WGS sequence"/>
</dbReference>
<dbReference type="PANTHER" id="PTHR11119">
    <property type="entry name" value="XANTHINE-URACIL / VITAMIN C PERMEASE FAMILY MEMBER"/>
    <property type="match status" value="1"/>
</dbReference>
<dbReference type="Pfam" id="PF00860">
    <property type="entry name" value="Xan_ur_permease"/>
    <property type="match status" value="1"/>
</dbReference>
<feature type="transmembrane region" description="Helical" evidence="6">
    <location>
        <begin position="224"/>
        <end position="243"/>
    </location>
</feature>
<comment type="subcellular location">
    <subcellularLocation>
        <location evidence="1">Membrane</location>
        <topology evidence="1">Multi-pass membrane protein</topology>
    </subcellularLocation>
</comment>
<reference evidence="7 8" key="1">
    <citation type="submission" date="2022-12" db="EMBL/GenBank/DDBJ databases">
        <title>Chromosome-level genome of Tegillarca granosa.</title>
        <authorList>
            <person name="Kim J."/>
        </authorList>
    </citation>
    <scope>NUCLEOTIDE SEQUENCE [LARGE SCALE GENOMIC DNA]</scope>
    <source>
        <strain evidence="7">Teg-2019</strain>
        <tissue evidence="7">Adductor muscle</tissue>
    </source>
</reference>
<keyword evidence="4 6" id="KW-1133">Transmembrane helix</keyword>
<evidence type="ECO:0008006" key="9">
    <source>
        <dbReference type="Google" id="ProtNLM"/>
    </source>
</evidence>
<proteinExistence type="inferred from homology"/>
<keyword evidence="5 6" id="KW-0472">Membrane</keyword>
<evidence type="ECO:0000256" key="3">
    <source>
        <dbReference type="ARBA" id="ARBA00022692"/>
    </source>
</evidence>
<accession>A0ABQ9FIU6</accession>
<organism evidence="7 8">
    <name type="scientific">Tegillarca granosa</name>
    <name type="common">Malaysian cockle</name>
    <name type="synonym">Anadara granosa</name>
    <dbReference type="NCBI Taxonomy" id="220873"/>
    <lineage>
        <taxon>Eukaryota</taxon>
        <taxon>Metazoa</taxon>
        <taxon>Spiralia</taxon>
        <taxon>Lophotrochozoa</taxon>
        <taxon>Mollusca</taxon>
        <taxon>Bivalvia</taxon>
        <taxon>Autobranchia</taxon>
        <taxon>Pteriomorphia</taxon>
        <taxon>Arcoida</taxon>
        <taxon>Arcoidea</taxon>
        <taxon>Arcidae</taxon>
        <taxon>Tegillarca</taxon>
    </lineage>
</organism>
<keyword evidence="3 6" id="KW-0812">Transmembrane</keyword>
<feature type="transmembrane region" description="Helical" evidence="6">
    <location>
        <begin position="443"/>
        <end position="459"/>
    </location>
</feature>
<feature type="transmembrane region" description="Helical" evidence="6">
    <location>
        <begin position="263"/>
        <end position="283"/>
    </location>
</feature>
<evidence type="ECO:0000313" key="7">
    <source>
        <dbReference type="EMBL" id="KAJ8317212.1"/>
    </source>
</evidence>
<feature type="transmembrane region" description="Helical" evidence="6">
    <location>
        <begin position="168"/>
        <end position="188"/>
    </location>
</feature>